<name>A0AAI9VDX4_9PEZI</name>
<dbReference type="EMBL" id="MPDP01000101">
    <property type="protein sequence ID" value="KAK1481281.1"/>
    <property type="molecule type" value="Genomic_DNA"/>
</dbReference>
<evidence type="ECO:0000313" key="3">
    <source>
        <dbReference type="Proteomes" id="UP001239213"/>
    </source>
</evidence>
<keyword evidence="3" id="KW-1185">Reference proteome</keyword>
<organism evidence="2 3">
    <name type="scientific">Colletotrichum cuscutae</name>
    <dbReference type="NCBI Taxonomy" id="1209917"/>
    <lineage>
        <taxon>Eukaryota</taxon>
        <taxon>Fungi</taxon>
        <taxon>Dikarya</taxon>
        <taxon>Ascomycota</taxon>
        <taxon>Pezizomycotina</taxon>
        <taxon>Sordariomycetes</taxon>
        <taxon>Hypocreomycetidae</taxon>
        <taxon>Glomerellales</taxon>
        <taxon>Glomerellaceae</taxon>
        <taxon>Colletotrichum</taxon>
        <taxon>Colletotrichum acutatum species complex</taxon>
    </lineage>
</organism>
<feature type="compositionally biased region" description="Polar residues" evidence="1">
    <location>
        <begin position="169"/>
        <end position="191"/>
    </location>
</feature>
<protein>
    <submittedName>
        <fullName evidence="2">Uncharacterized protein</fullName>
    </submittedName>
</protein>
<accession>A0AAI9VDX4</accession>
<comment type="caution">
    <text evidence="2">The sequence shown here is derived from an EMBL/GenBank/DDBJ whole genome shotgun (WGS) entry which is preliminary data.</text>
</comment>
<dbReference type="Proteomes" id="UP001239213">
    <property type="component" value="Unassembled WGS sequence"/>
</dbReference>
<gene>
    <name evidence="2" type="ORF">CCUS01_04393</name>
</gene>
<evidence type="ECO:0000313" key="2">
    <source>
        <dbReference type="EMBL" id="KAK1481281.1"/>
    </source>
</evidence>
<proteinExistence type="predicted"/>
<sequence length="211" mass="23080">MNMTITNIYRDPTILHLVYTPPPPHPQNSSALRGRVRKIPSPGGEEVDHRASYPTLRISPVGPQEVGSICRHRAKALQSMQLELKPQTLLLLLPPPSKFPRSLGMPRLQRVTVVPWLPEKEPNVTELYVYRSKKTSRGTAVPQIPTFKAKPESWFLGFLKALRHPVPPSTTEQILRTQTGSKPSASPQGSSCACEPSAAVGVGVGGRKAAC</sequence>
<dbReference type="AlphaFoldDB" id="A0AAI9VDX4"/>
<evidence type="ECO:0000256" key="1">
    <source>
        <dbReference type="SAM" id="MobiDB-lite"/>
    </source>
</evidence>
<feature type="region of interest" description="Disordered" evidence="1">
    <location>
        <begin position="167"/>
        <end position="198"/>
    </location>
</feature>
<reference evidence="2" key="1">
    <citation type="submission" date="2016-11" db="EMBL/GenBank/DDBJ databases">
        <title>The genome sequence of Colletotrichum cuscutae.</title>
        <authorList>
            <person name="Baroncelli R."/>
        </authorList>
    </citation>
    <scope>NUCLEOTIDE SEQUENCE</scope>
    <source>
        <strain evidence="2">IMI 304802</strain>
    </source>
</reference>